<evidence type="ECO:0000256" key="1">
    <source>
        <dbReference type="SAM" id="Phobius"/>
    </source>
</evidence>
<dbReference type="EMBL" id="FN554974">
    <property type="protein sequence ID" value="CBH18193.1"/>
    <property type="molecule type" value="Genomic_DNA"/>
</dbReference>
<keyword evidence="1" id="KW-0472">Membrane</keyword>
<dbReference type="KEGG" id="tbg:TbgDal_XI13120"/>
<accession>D0A942</accession>
<dbReference type="AlphaFoldDB" id="D0A942"/>
<proteinExistence type="predicted"/>
<gene>
    <name evidence="2" type="ORF">TbgDal_XI13120</name>
</gene>
<evidence type="ECO:0000313" key="3">
    <source>
        <dbReference type="Proteomes" id="UP000002316"/>
    </source>
</evidence>
<dbReference type="RefSeq" id="XP_011780457.1">
    <property type="nucleotide sequence ID" value="XM_011782155.1"/>
</dbReference>
<reference evidence="3" key="1">
    <citation type="journal article" date="2010" name="PLoS Negl. Trop. Dis.">
        <title>The genome sequence of Trypanosoma brucei gambiense, causative agent of chronic human african trypanosomiasis.</title>
        <authorList>
            <person name="Jackson A.P."/>
            <person name="Sanders M."/>
            <person name="Berry A."/>
            <person name="McQuillan J."/>
            <person name="Aslett M.A."/>
            <person name="Quail M.A."/>
            <person name="Chukualim B."/>
            <person name="Capewell P."/>
            <person name="MacLeod A."/>
            <person name="Melville S.E."/>
            <person name="Gibson W."/>
            <person name="Barry J.D."/>
            <person name="Berriman M."/>
            <person name="Hertz-Fowler C."/>
        </authorList>
    </citation>
    <scope>NUCLEOTIDE SEQUENCE [LARGE SCALE GENOMIC DNA]</scope>
    <source>
        <strain evidence="3">MHOM/CI/86/DAL972</strain>
    </source>
</reference>
<dbReference type="Proteomes" id="UP000002316">
    <property type="component" value="Chromosome 11"/>
</dbReference>
<keyword evidence="1" id="KW-0812">Transmembrane</keyword>
<name>D0A942_TRYB9</name>
<protein>
    <submittedName>
        <fullName evidence="2">Uncharacterized protein</fullName>
    </submittedName>
</protein>
<evidence type="ECO:0000313" key="2">
    <source>
        <dbReference type="EMBL" id="CBH18193.1"/>
    </source>
</evidence>
<organism evidence="2 3">
    <name type="scientific">Trypanosoma brucei gambiense (strain MHOM/CI/86/DAL972)</name>
    <dbReference type="NCBI Taxonomy" id="679716"/>
    <lineage>
        <taxon>Eukaryota</taxon>
        <taxon>Discoba</taxon>
        <taxon>Euglenozoa</taxon>
        <taxon>Kinetoplastea</taxon>
        <taxon>Metakinetoplastina</taxon>
        <taxon>Trypanosomatida</taxon>
        <taxon>Trypanosomatidae</taxon>
        <taxon>Trypanosoma</taxon>
    </lineage>
</organism>
<feature type="transmembrane region" description="Helical" evidence="1">
    <location>
        <begin position="91"/>
        <end position="112"/>
    </location>
</feature>
<keyword evidence="1" id="KW-1133">Transmembrane helix</keyword>
<dbReference type="GeneID" id="23866479"/>
<sequence>MGSSVPTAVRPVSPLIRMSLWMHICVRVYLSDFCNSFMFLRIFFVEGEGKEGEGRGTGRSVRKADGVRTGTCRFFFPLLRDWYELHSLCHAAHSTLFLFFLFFSSLTLNYWFHRIKSVNGMDVVLLRNVETSG</sequence>